<keyword evidence="2" id="KW-1185">Reference proteome</keyword>
<dbReference type="RefSeq" id="WP_230512587.1">
    <property type="nucleotide sequence ID" value="NZ_JAJITD010000017.1"/>
</dbReference>
<name>A0ABS8K249_9BURK</name>
<gene>
    <name evidence="1" type="ORF">LJ656_26970</name>
</gene>
<evidence type="ECO:0000313" key="2">
    <source>
        <dbReference type="Proteomes" id="UP001431019"/>
    </source>
</evidence>
<evidence type="ECO:0000313" key="1">
    <source>
        <dbReference type="EMBL" id="MCC8396236.1"/>
    </source>
</evidence>
<sequence length="162" mass="17750">MIDTKRETANRVSALIGLNVSAVSHAADMLTLQFGPQKESTTRRGTILEGGAWALHIQCSWRLERAGETVATESDLSVPDDAAQHRATERIEDLLIKHGRTTVESVQVDDSGGLCLSLSKTFRIVITPSGMEGDEDWRFFAPDSDARHFVIEGGKVDPWSLS</sequence>
<comment type="caution">
    <text evidence="1">The sequence shown here is derived from an EMBL/GenBank/DDBJ whole genome shotgun (WGS) entry which is preliminary data.</text>
</comment>
<dbReference type="EMBL" id="JAJITD010000017">
    <property type="protein sequence ID" value="MCC8396236.1"/>
    <property type="molecule type" value="Genomic_DNA"/>
</dbReference>
<proteinExistence type="predicted"/>
<dbReference type="Proteomes" id="UP001431019">
    <property type="component" value="Unassembled WGS sequence"/>
</dbReference>
<reference evidence="1 2" key="1">
    <citation type="submission" date="2021-11" db="EMBL/GenBank/DDBJ databases">
        <authorList>
            <person name="Oh E.-T."/>
            <person name="Kim S.-B."/>
        </authorList>
    </citation>
    <scope>NUCLEOTIDE SEQUENCE [LARGE SCALE GENOMIC DNA]</scope>
    <source>
        <strain evidence="1 2">MMS20-SJTR3</strain>
    </source>
</reference>
<protein>
    <submittedName>
        <fullName evidence="1">Uncharacterized protein</fullName>
    </submittedName>
</protein>
<organism evidence="1 2">
    <name type="scientific">Paraburkholderia sejongensis</name>
    <dbReference type="NCBI Taxonomy" id="2886946"/>
    <lineage>
        <taxon>Bacteria</taxon>
        <taxon>Pseudomonadati</taxon>
        <taxon>Pseudomonadota</taxon>
        <taxon>Betaproteobacteria</taxon>
        <taxon>Burkholderiales</taxon>
        <taxon>Burkholderiaceae</taxon>
        <taxon>Paraburkholderia</taxon>
    </lineage>
</organism>
<accession>A0ABS8K249</accession>